<reference evidence="1" key="2">
    <citation type="submission" date="2017-11" db="EMBL/GenBank/DDBJ databases">
        <title>Coralsnake Venomics: Analyses of Venom Gland Transcriptomes and Proteomes of Six Brazilian Taxa.</title>
        <authorList>
            <person name="Aird S.D."/>
            <person name="Jorge da Silva N."/>
            <person name="Qiu L."/>
            <person name="Villar-Briones A."/>
            <person name="Aparecida-Saddi V."/>
            <person name="Campos-Telles M.P."/>
            <person name="Grau M."/>
            <person name="Mikheyev A.S."/>
        </authorList>
    </citation>
    <scope>NUCLEOTIDE SEQUENCE</scope>
    <source>
        <tissue evidence="1">Venom_gland</tissue>
    </source>
</reference>
<proteinExistence type="predicted"/>
<dbReference type="EMBL" id="IACK01082676">
    <property type="protein sequence ID" value="LAA81836.1"/>
    <property type="molecule type" value="Transcribed_RNA"/>
</dbReference>
<dbReference type="AlphaFoldDB" id="A0A2D4ICC1"/>
<reference evidence="1" key="1">
    <citation type="submission" date="2017-07" db="EMBL/GenBank/DDBJ databases">
        <authorList>
            <person name="Mikheyev A."/>
            <person name="Grau M."/>
        </authorList>
    </citation>
    <scope>NUCLEOTIDE SEQUENCE</scope>
    <source>
        <tissue evidence="1">Venom_gland</tissue>
    </source>
</reference>
<evidence type="ECO:0000313" key="1">
    <source>
        <dbReference type="EMBL" id="LAA81835.1"/>
    </source>
</evidence>
<dbReference type="EMBL" id="IACK01082674">
    <property type="protein sequence ID" value="LAA81835.1"/>
    <property type="molecule type" value="Transcribed_RNA"/>
</dbReference>
<accession>A0A2D4ICC1</accession>
<name>A0A2D4ICC1_MICLE</name>
<protein>
    <submittedName>
        <fullName evidence="1">Uncharacterized protein</fullName>
    </submittedName>
</protein>
<organism evidence="1">
    <name type="scientific">Micrurus lemniscatus lemniscatus</name>
    <dbReference type="NCBI Taxonomy" id="129467"/>
    <lineage>
        <taxon>Eukaryota</taxon>
        <taxon>Metazoa</taxon>
        <taxon>Chordata</taxon>
        <taxon>Craniata</taxon>
        <taxon>Vertebrata</taxon>
        <taxon>Euteleostomi</taxon>
        <taxon>Lepidosauria</taxon>
        <taxon>Squamata</taxon>
        <taxon>Bifurcata</taxon>
        <taxon>Unidentata</taxon>
        <taxon>Episquamata</taxon>
        <taxon>Toxicofera</taxon>
        <taxon>Serpentes</taxon>
        <taxon>Colubroidea</taxon>
        <taxon>Elapidae</taxon>
        <taxon>Elapinae</taxon>
        <taxon>Micrurus</taxon>
    </lineage>
</organism>
<sequence>MTYSRSCKDCHKSKDPELISNPILYTFLLTTYTLHNYSNSLSLNTCVHYFQFLISNSFILPVLNLSIQVHTLQKYVFTVSNRSTGLQIVLVYFETILVENFGSCLFSGACYHP</sequence>